<proteinExistence type="predicted"/>
<dbReference type="AlphaFoldDB" id="A0A9P7KF83"/>
<protein>
    <submittedName>
        <fullName evidence="1">Uncharacterized protein</fullName>
    </submittedName>
</protein>
<sequence>MVLLITGRTFAWKLLLKAKLSELDRMVEYAGSIDDNEKELVEKLRAIHDMIMVGVRYKLDGESGGVSYDDFDDMGIEDAQRTKVPEGTPEWAPARVAIDMCSTRR</sequence>
<dbReference type="EMBL" id="JABCKV010000019">
    <property type="protein sequence ID" value="KAG5646590.1"/>
    <property type="molecule type" value="Genomic_DNA"/>
</dbReference>
<reference evidence="1" key="1">
    <citation type="submission" date="2020-07" db="EMBL/GenBank/DDBJ databases">
        <authorList>
            <person name="Nieuwenhuis M."/>
            <person name="Van De Peppel L.J.J."/>
        </authorList>
    </citation>
    <scope>NUCLEOTIDE SEQUENCE</scope>
    <source>
        <strain evidence="1">AP01</strain>
        <tissue evidence="1">Mycelium</tissue>
    </source>
</reference>
<gene>
    <name evidence="1" type="ORF">DXG03_002894</name>
</gene>
<dbReference type="Proteomes" id="UP000775547">
    <property type="component" value="Unassembled WGS sequence"/>
</dbReference>
<name>A0A9P7KF83_9AGAR</name>
<evidence type="ECO:0000313" key="2">
    <source>
        <dbReference type="Proteomes" id="UP000775547"/>
    </source>
</evidence>
<organism evidence="1 2">
    <name type="scientific">Asterophora parasitica</name>
    <dbReference type="NCBI Taxonomy" id="117018"/>
    <lineage>
        <taxon>Eukaryota</taxon>
        <taxon>Fungi</taxon>
        <taxon>Dikarya</taxon>
        <taxon>Basidiomycota</taxon>
        <taxon>Agaricomycotina</taxon>
        <taxon>Agaricomycetes</taxon>
        <taxon>Agaricomycetidae</taxon>
        <taxon>Agaricales</taxon>
        <taxon>Tricholomatineae</taxon>
        <taxon>Lyophyllaceae</taxon>
        <taxon>Asterophora</taxon>
    </lineage>
</organism>
<evidence type="ECO:0000313" key="1">
    <source>
        <dbReference type="EMBL" id="KAG5646590.1"/>
    </source>
</evidence>
<accession>A0A9P7KF83</accession>
<reference evidence="1" key="2">
    <citation type="submission" date="2021-10" db="EMBL/GenBank/DDBJ databases">
        <title>Phylogenomics reveals ancestral predisposition of the termite-cultivated fungus Termitomyces towards a domesticated lifestyle.</title>
        <authorList>
            <person name="Auxier B."/>
            <person name="Grum-Grzhimaylo A."/>
            <person name="Cardenas M.E."/>
            <person name="Lodge J.D."/>
            <person name="Laessoe T."/>
            <person name="Pedersen O."/>
            <person name="Smith M.E."/>
            <person name="Kuyper T.W."/>
            <person name="Franco-Molano E.A."/>
            <person name="Baroni T.J."/>
            <person name="Aanen D.K."/>
        </authorList>
    </citation>
    <scope>NUCLEOTIDE SEQUENCE</scope>
    <source>
        <strain evidence="1">AP01</strain>
        <tissue evidence="1">Mycelium</tissue>
    </source>
</reference>
<keyword evidence="2" id="KW-1185">Reference proteome</keyword>
<comment type="caution">
    <text evidence="1">The sequence shown here is derived from an EMBL/GenBank/DDBJ whole genome shotgun (WGS) entry which is preliminary data.</text>
</comment>